<keyword evidence="1" id="KW-0132">Cell division</keyword>
<evidence type="ECO:0000259" key="5">
    <source>
        <dbReference type="SMART" id="SM00385"/>
    </source>
</evidence>
<organism evidence="6 7">
    <name type="scientific">Salvia divinorum</name>
    <name type="common">Maria pastora</name>
    <name type="synonym">Diviner's sage</name>
    <dbReference type="NCBI Taxonomy" id="28513"/>
    <lineage>
        <taxon>Eukaryota</taxon>
        <taxon>Viridiplantae</taxon>
        <taxon>Streptophyta</taxon>
        <taxon>Embryophyta</taxon>
        <taxon>Tracheophyta</taxon>
        <taxon>Spermatophyta</taxon>
        <taxon>Magnoliopsida</taxon>
        <taxon>eudicotyledons</taxon>
        <taxon>Gunneridae</taxon>
        <taxon>Pentapetalae</taxon>
        <taxon>asterids</taxon>
        <taxon>lamiids</taxon>
        <taxon>Lamiales</taxon>
        <taxon>Lamiaceae</taxon>
        <taxon>Nepetoideae</taxon>
        <taxon>Mentheae</taxon>
        <taxon>Salviinae</taxon>
        <taxon>Salvia</taxon>
        <taxon>Salvia subgen. Calosphace</taxon>
    </lineage>
</organism>
<keyword evidence="7" id="KW-1185">Reference proteome</keyword>
<comment type="similarity">
    <text evidence="4">Belongs to the cyclin family.</text>
</comment>
<proteinExistence type="inferred from homology"/>
<evidence type="ECO:0000256" key="1">
    <source>
        <dbReference type="ARBA" id="ARBA00022618"/>
    </source>
</evidence>
<dbReference type="PANTHER" id="PTHR10177">
    <property type="entry name" value="CYCLINS"/>
    <property type="match status" value="1"/>
</dbReference>
<accession>A0ABD1H1C8</accession>
<comment type="caution">
    <text evidence="6">The sequence shown here is derived from an EMBL/GenBank/DDBJ whole genome shotgun (WGS) entry which is preliminary data.</text>
</comment>
<keyword evidence="2 4" id="KW-0195">Cyclin</keyword>
<evidence type="ECO:0000256" key="4">
    <source>
        <dbReference type="RuleBase" id="RU000383"/>
    </source>
</evidence>
<dbReference type="Gene3D" id="1.10.472.10">
    <property type="entry name" value="Cyclin-like"/>
    <property type="match status" value="2"/>
</dbReference>
<name>A0ABD1H1C8_SALDI</name>
<evidence type="ECO:0000256" key="2">
    <source>
        <dbReference type="ARBA" id="ARBA00023127"/>
    </source>
</evidence>
<evidence type="ECO:0000256" key="3">
    <source>
        <dbReference type="ARBA" id="ARBA00023306"/>
    </source>
</evidence>
<dbReference type="InterPro" id="IPR039361">
    <property type="entry name" value="Cyclin"/>
</dbReference>
<dbReference type="SMART" id="SM00385">
    <property type="entry name" value="CYCLIN"/>
    <property type="match status" value="1"/>
</dbReference>
<dbReference type="AlphaFoldDB" id="A0ABD1H1C8"/>
<keyword evidence="3" id="KW-0131">Cell cycle</keyword>
<dbReference type="EMBL" id="JBEAFC010000007">
    <property type="protein sequence ID" value="KAL1549213.1"/>
    <property type="molecule type" value="Genomic_DNA"/>
</dbReference>
<dbReference type="InterPro" id="IPR013763">
    <property type="entry name" value="Cyclin-like_dom"/>
</dbReference>
<reference evidence="6 7" key="1">
    <citation type="submission" date="2024-06" db="EMBL/GenBank/DDBJ databases">
        <title>A chromosome level genome sequence of Diviner's sage (Salvia divinorum).</title>
        <authorList>
            <person name="Ford S.A."/>
            <person name="Ro D.-K."/>
            <person name="Ness R.W."/>
            <person name="Phillips M.A."/>
        </authorList>
    </citation>
    <scope>NUCLEOTIDE SEQUENCE [LARGE SCALE GENOMIC DNA]</scope>
    <source>
        <strain evidence="6">SAF-2024a</strain>
        <tissue evidence="6">Leaf</tissue>
    </source>
</reference>
<feature type="domain" description="Cyclin-like" evidence="5">
    <location>
        <begin position="65"/>
        <end position="153"/>
    </location>
</feature>
<gene>
    <name evidence="6" type="ORF">AAHA92_17345</name>
</gene>
<dbReference type="Pfam" id="PF00134">
    <property type="entry name" value="Cyclin_N"/>
    <property type="match status" value="1"/>
</dbReference>
<protein>
    <submittedName>
        <fullName evidence="6">Cyclin-D2-2-like</fullName>
    </submittedName>
</protein>
<dbReference type="GO" id="GO:0051301">
    <property type="term" value="P:cell division"/>
    <property type="evidence" value="ECO:0007669"/>
    <property type="project" value="UniProtKB-KW"/>
</dbReference>
<sequence>MENLLCSEVFEENDCDHRNGISFEDCEEAFAFFLAKETTYLPQSAYTKLLQINGFIADARFKAVTWIIKSQRRMDLCDETVFSAVNCLDRFISLNLQCQGWKGWMFELLSIACLSIATKFNETSAYLLHEFQEDLEIWFAPRLIQRMEITVLKSLEWRLDSVTPVSYTHLLTQTFNKTLLHQSTHLLLHLLLDPKFLEFHQCVVAISSVKALVPSSEHGSSFAHIDTLISQDRKDDLIHCQRLMRKLRDETICPPSPVTVLKVNSDAVFSLKMNAGLGSSRKRKREEREDGII</sequence>
<dbReference type="Proteomes" id="UP001567538">
    <property type="component" value="Unassembled WGS sequence"/>
</dbReference>
<dbReference type="InterPro" id="IPR006671">
    <property type="entry name" value="Cyclin_N"/>
</dbReference>
<evidence type="ECO:0000313" key="7">
    <source>
        <dbReference type="Proteomes" id="UP001567538"/>
    </source>
</evidence>
<dbReference type="InterPro" id="IPR036915">
    <property type="entry name" value="Cyclin-like_sf"/>
</dbReference>
<dbReference type="SUPFAM" id="SSF47954">
    <property type="entry name" value="Cyclin-like"/>
    <property type="match status" value="1"/>
</dbReference>
<dbReference type="PROSITE" id="PS00292">
    <property type="entry name" value="CYCLINS"/>
    <property type="match status" value="1"/>
</dbReference>
<evidence type="ECO:0000313" key="6">
    <source>
        <dbReference type="EMBL" id="KAL1549213.1"/>
    </source>
</evidence>
<dbReference type="InterPro" id="IPR048258">
    <property type="entry name" value="Cyclins_cyclin-box"/>
</dbReference>